<evidence type="ECO:0000313" key="14">
    <source>
        <dbReference type="Proteomes" id="UP001163739"/>
    </source>
</evidence>
<evidence type="ECO:0000256" key="4">
    <source>
        <dbReference type="ARBA" id="ARBA00022481"/>
    </source>
</evidence>
<evidence type="ECO:0000256" key="11">
    <source>
        <dbReference type="SAM" id="Phobius"/>
    </source>
</evidence>
<evidence type="ECO:0000259" key="12">
    <source>
        <dbReference type="Pfam" id="PF12019"/>
    </source>
</evidence>
<evidence type="ECO:0000256" key="1">
    <source>
        <dbReference type="ARBA" id="ARBA00004377"/>
    </source>
</evidence>
<dbReference type="PROSITE" id="PS00409">
    <property type="entry name" value="PROKAR_NTER_METHYL"/>
    <property type="match status" value="1"/>
</dbReference>
<comment type="similarity">
    <text evidence="9">Belongs to the GSP H family.</text>
</comment>
<name>A0ABY6MXC0_9ALTE</name>
<dbReference type="InterPro" id="IPR045584">
    <property type="entry name" value="Pilin-like"/>
</dbReference>
<keyword evidence="4" id="KW-0488">Methylation</keyword>
<dbReference type="Pfam" id="PF12019">
    <property type="entry name" value="GspH"/>
    <property type="match status" value="1"/>
</dbReference>
<evidence type="ECO:0000256" key="5">
    <source>
        <dbReference type="ARBA" id="ARBA00022519"/>
    </source>
</evidence>
<keyword evidence="14" id="KW-1185">Reference proteome</keyword>
<proteinExistence type="inferred from homology"/>
<evidence type="ECO:0000313" key="13">
    <source>
        <dbReference type="EMBL" id="UZE94475.1"/>
    </source>
</evidence>
<dbReference type="Proteomes" id="UP001163739">
    <property type="component" value="Chromosome"/>
</dbReference>
<comment type="subcellular location">
    <subcellularLocation>
        <location evidence="1">Cell inner membrane</location>
        <topology evidence="1">Single-pass membrane protein</topology>
    </subcellularLocation>
</comment>
<accession>A0ABY6MXC0</accession>
<dbReference type="InterPro" id="IPR022346">
    <property type="entry name" value="T2SS_GspH"/>
</dbReference>
<keyword evidence="7 11" id="KW-1133">Transmembrane helix</keyword>
<feature type="domain" description="General secretion pathway GspH" evidence="12">
    <location>
        <begin position="50"/>
        <end position="167"/>
    </location>
</feature>
<protein>
    <recommendedName>
        <fullName evidence="2">Type II secretion system protein H</fullName>
    </recommendedName>
    <alternativeName>
        <fullName evidence="10">General secretion pathway protein H</fullName>
    </alternativeName>
</protein>
<feature type="transmembrane region" description="Helical" evidence="11">
    <location>
        <begin position="20"/>
        <end position="39"/>
    </location>
</feature>
<evidence type="ECO:0000256" key="2">
    <source>
        <dbReference type="ARBA" id="ARBA00021549"/>
    </source>
</evidence>
<evidence type="ECO:0000256" key="10">
    <source>
        <dbReference type="ARBA" id="ARBA00030775"/>
    </source>
</evidence>
<reference evidence="13" key="1">
    <citation type="submission" date="2022-06" db="EMBL/GenBank/DDBJ databases">
        <title>Alkalimarinus sp. nov., isolated from gut of a Alitta virens.</title>
        <authorList>
            <person name="Yang A.I."/>
            <person name="Shin N.-R."/>
        </authorList>
    </citation>
    <scope>NUCLEOTIDE SEQUENCE</scope>
    <source>
        <strain evidence="13">A2M4</strain>
    </source>
</reference>
<dbReference type="RefSeq" id="WP_265045969.1">
    <property type="nucleotide sequence ID" value="NZ_CP100390.1"/>
</dbReference>
<evidence type="ECO:0000256" key="8">
    <source>
        <dbReference type="ARBA" id="ARBA00023136"/>
    </source>
</evidence>
<dbReference type="InterPro" id="IPR012902">
    <property type="entry name" value="N_methyl_site"/>
</dbReference>
<evidence type="ECO:0000256" key="3">
    <source>
        <dbReference type="ARBA" id="ARBA00022475"/>
    </source>
</evidence>
<keyword evidence="8 11" id="KW-0472">Membrane</keyword>
<evidence type="ECO:0000256" key="6">
    <source>
        <dbReference type="ARBA" id="ARBA00022692"/>
    </source>
</evidence>
<dbReference type="NCBIfam" id="TIGR02532">
    <property type="entry name" value="IV_pilin_GFxxxE"/>
    <property type="match status" value="1"/>
</dbReference>
<dbReference type="InterPro" id="IPR049875">
    <property type="entry name" value="TypeII_GspH"/>
</dbReference>
<organism evidence="13 14">
    <name type="scientific">Alkalimarinus alittae</name>
    <dbReference type="NCBI Taxonomy" id="2961619"/>
    <lineage>
        <taxon>Bacteria</taxon>
        <taxon>Pseudomonadati</taxon>
        <taxon>Pseudomonadota</taxon>
        <taxon>Gammaproteobacteria</taxon>
        <taxon>Alteromonadales</taxon>
        <taxon>Alteromonadaceae</taxon>
        <taxon>Alkalimarinus</taxon>
    </lineage>
</organism>
<gene>
    <name evidence="13" type="primary">gspH</name>
    <name evidence="13" type="ORF">NKI27_10250</name>
</gene>
<dbReference type="PRINTS" id="PR00885">
    <property type="entry name" value="BCTERIALGSPH"/>
</dbReference>
<sequence length="181" mass="20042">MIIPSRTQASTQAGFTLIEILVVMVLLGLLSGVAVFTLGSGKQQRELANEAQRLHALLRMASEEAILSNSEIGFSIDEDGYEFLEYDDEALTWSGSTIAVLKNRSFPEWVAIEFRKEGDDLKILGKDEDDLKRPDMMLLSSGEVTPFTITLQVNQNKDGQFVISSDGLEDITLLEPGKEEE</sequence>
<evidence type="ECO:0000256" key="9">
    <source>
        <dbReference type="ARBA" id="ARBA00025772"/>
    </source>
</evidence>
<evidence type="ECO:0000256" key="7">
    <source>
        <dbReference type="ARBA" id="ARBA00022989"/>
    </source>
</evidence>
<dbReference type="SUPFAM" id="SSF54523">
    <property type="entry name" value="Pili subunits"/>
    <property type="match status" value="1"/>
</dbReference>
<dbReference type="Pfam" id="PF07963">
    <property type="entry name" value="N_methyl"/>
    <property type="match status" value="1"/>
</dbReference>
<dbReference type="EMBL" id="CP100390">
    <property type="protein sequence ID" value="UZE94475.1"/>
    <property type="molecule type" value="Genomic_DNA"/>
</dbReference>
<dbReference type="Gene3D" id="3.55.40.10">
    <property type="entry name" value="minor pseudopilin epsh domain"/>
    <property type="match status" value="1"/>
</dbReference>
<keyword evidence="6 11" id="KW-0812">Transmembrane</keyword>
<dbReference type="NCBIfam" id="TIGR01708">
    <property type="entry name" value="typeII_sec_gspH"/>
    <property type="match status" value="1"/>
</dbReference>
<dbReference type="InterPro" id="IPR002416">
    <property type="entry name" value="T2SS_protein-GspH"/>
</dbReference>
<keyword evidence="5" id="KW-0997">Cell inner membrane</keyword>
<keyword evidence="3" id="KW-1003">Cell membrane</keyword>